<accession>A0A9N9DBS1</accession>
<keyword evidence="2" id="KW-1185">Reference proteome</keyword>
<organism evidence="1 2">
    <name type="scientific">Diversispora eburnea</name>
    <dbReference type="NCBI Taxonomy" id="1213867"/>
    <lineage>
        <taxon>Eukaryota</taxon>
        <taxon>Fungi</taxon>
        <taxon>Fungi incertae sedis</taxon>
        <taxon>Mucoromycota</taxon>
        <taxon>Glomeromycotina</taxon>
        <taxon>Glomeromycetes</taxon>
        <taxon>Diversisporales</taxon>
        <taxon>Diversisporaceae</taxon>
        <taxon>Diversispora</taxon>
    </lineage>
</organism>
<name>A0A9N9DBS1_9GLOM</name>
<dbReference type="Proteomes" id="UP000789706">
    <property type="component" value="Unassembled WGS sequence"/>
</dbReference>
<reference evidence="1" key="1">
    <citation type="submission" date="2021-06" db="EMBL/GenBank/DDBJ databases">
        <authorList>
            <person name="Kallberg Y."/>
            <person name="Tangrot J."/>
            <person name="Rosling A."/>
        </authorList>
    </citation>
    <scope>NUCLEOTIDE SEQUENCE</scope>
    <source>
        <strain evidence="1">AZ414A</strain>
    </source>
</reference>
<sequence length="70" mass="7997">FIKRTSGNSKLIEKKNLPAMKKPILHDLSADTKEWSSVEGRKFMTNNCKLILQVPSLTDEESSFNKMVEN</sequence>
<proteinExistence type="predicted"/>
<evidence type="ECO:0000313" key="1">
    <source>
        <dbReference type="EMBL" id="CAG8629382.1"/>
    </source>
</evidence>
<dbReference type="EMBL" id="CAJVPK010003632">
    <property type="protein sequence ID" value="CAG8629382.1"/>
    <property type="molecule type" value="Genomic_DNA"/>
</dbReference>
<dbReference type="AlphaFoldDB" id="A0A9N9DBS1"/>
<feature type="non-terminal residue" evidence="1">
    <location>
        <position position="70"/>
    </location>
</feature>
<gene>
    <name evidence="1" type="ORF">DEBURN_LOCUS10705</name>
</gene>
<feature type="non-terminal residue" evidence="1">
    <location>
        <position position="1"/>
    </location>
</feature>
<comment type="caution">
    <text evidence="1">The sequence shown here is derived from an EMBL/GenBank/DDBJ whole genome shotgun (WGS) entry which is preliminary data.</text>
</comment>
<evidence type="ECO:0000313" key="2">
    <source>
        <dbReference type="Proteomes" id="UP000789706"/>
    </source>
</evidence>
<protein>
    <submittedName>
        <fullName evidence="1">9894_t:CDS:1</fullName>
    </submittedName>
</protein>